<evidence type="ECO:0000256" key="2">
    <source>
        <dbReference type="ARBA" id="ARBA00022801"/>
    </source>
</evidence>
<keyword evidence="4" id="KW-0456">Lyase</keyword>
<dbReference type="InterPro" id="IPR022830">
    <property type="entry name" value="Indigdn_synthA-like"/>
</dbReference>
<dbReference type="Pfam" id="PF04227">
    <property type="entry name" value="Indigoidine_A"/>
    <property type="match status" value="1"/>
</dbReference>
<dbReference type="PANTHER" id="PTHR42909">
    <property type="entry name" value="ZGC:136858"/>
    <property type="match status" value="1"/>
</dbReference>
<keyword evidence="5" id="KW-0326">Glycosidase</keyword>
<dbReference type="PANTHER" id="PTHR42909:SF1">
    <property type="entry name" value="CARBOHYDRATE KINASE PFKB DOMAIN-CONTAINING PROTEIN"/>
    <property type="match status" value="1"/>
</dbReference>
<keyword evidence="2" id="KW-0378">Hydrolase</keyword>
<gene>
    <name evidence="6" type="ORF">Q9L58_000814</name>
</gene>
<keyword evidence="7" id="KW-1185">Reference proteome</keyword>
<evidence type="ECO:0000256" key="5">
    <source>
        <dbReference type="ARBA" id="ARBA00023295"/>
    </source>
</evidence>
<dbReference type="EMBL" id="JBBBZM010000006">
    <property type="protein sequence ID" value="KAL0639986.1"/>
    <property type="molecule type" value="Genomic_DNA"/>
</dbReference>
<dbReference type="Proteomes" id="UP001447188">
    <property type="component" value="Unassembled WGS sequence"/>
</dbReference>
<sequence length="293" mass="31062">MSILARLPRIAVRPTTISVRSCRYYNNNAFSKFKSLEFVRFSPEIRDALNRKAPIVALESAVISHPDTTYGLPRPDNVEYAARAEQVVRKAGAIPATISIVNGIIYVGMLQAFFGPLSTLNSLKVSRRDLPYVLGMGRLSGGCTIAASMAIAEMAGIKVLATGGIGGVHQSASLMMDISADVGELGRTNVAVVCSGPRPYLDVGGTLEFLETRGVPVVTFGPSQDWGGGGSAVSPEPSQTEGLVEVTETMETMLPAFYSREGRFASPLVIEGAKEAAQIICMSPRPSCAKACS</sequence>
<evidence type="ECO:0000313" key="7">
    <source>
        <dbReference type="Proteomes" id="UP001447188"/>
    </source>
</evidence>
<dbReference type="InterPro" id="IPR007342">
    <property type="entry name" value="PsuG"/>
</dbReference>
<organism evidence="6 7">
    <name type="scientific">Discina gigas</name>
    <dbReference type="NCBI Taxonomy" id="1032678"/>
    <lineage>
        <taxon>Eukaryota</taxon>
        <taxon>Fungi</taxon>
        <taxon>Dikarya</taxon>
        <taxon>Ascomycota</taxon>
        <taxon>Pezizomycotina</taxon>
        <taxon>Pezizomycetes</taxon>
        <taxon>Pezizales</taxon>
        <taxon>Discinaceae</taxon>
        <taxon>Discina</taxon>
    </lineage>
</organism>
<accession>A0ABR3GWL9</accession>
<evidence type="ECO:0000256" key="1">
    <source>
        <dbReference type="ARBA" id="ARBA00022723"/>
    </source>
</evidence>
<evidence type="ECO:0000313" key="6">
    <source>
        <dbReference type="EMBL" id="KAL0639986.1"/>
    </source>
</evidence>
<proteinExistence type="predicted"/>
<evidence type="ECO:0000256" key="3">
    <source>
        <dbReference type="ARBA" id="ARBA00023211"/>
    </source>
</evidence>
<name>A0ABR3GWL9_9PEZI</name>
<comment type="caution">
    <text evidence="6">The sequence shown here is derived from an EMBL/GenBank/DDBJ whole genome shotgun (WGS) entry which is preliminary data.</text>
</comment>
<evidence type="ECO:0008006" key="8">
    <source>
        <dbReference type="Google" id="ProtNLM"/>
    </source>
</evidence>
<protein>
    <recommendedName>
        <fullName evidence="8">Pseudouridine-5'-phosphate glycosidase</fullName>
    </recommendedName>
</protein>
<keyword evidence="3" id="KW-0464">Manganese</keyword>
<reference evidence="6 7" key="1">
    <citation type="submission" date="2024-02" db="EMBL/GenBank/DDBJ databases">
        <title>Discinaceae phylogenomics.</title>
        <authorList>
            <person name="Dirks A.C."/>
            <person name="James T.Y."/>
        </authorList>
    </citation>
    <scope>NUCLEOTIDE SEQUENCE [LARGE SCALE GENOMIC DNA]</scope>
    <source>
        <strain evidence="6 7">ACD0624</strain>
    </source>
</reference>
<dbReference type="SUPFAM" id="SSF110581">
    <property type="entry name" value="Indigoidine synthase A-like"/>
    <property type="match status" value="1"/>
</dbReference>
<keyword evidence="1" id="KW-0479">Metal-binding</keyword>
<evidence type="ECO:0000256" key="4">
    <source>
        <dbReference type="ARBA" id="ARBA00023239"/>
    </source>
</evidence>
<dbReference type="Gene3D" id="3.40.1790.10">
    <property type="entry name" value="Indigoidine synthase domain"/>
    <property type="match status" value="1"/>
</dbReference>